<dbReference type="Pfam" id="PF20684">
    <property type="entry name" value="Fung_rhodopsin"/>
    <property type="match status" value="1"/>
</dbReference>
<evidence type="ECO:0000313" key="5">
    <source>
        <dbReference type="Proteomes" id="UP000799753"/>
    </source>
</evidence>
<dbReference type="Proteomes" id="UP000799753">
    <property type="component" value="Unassembled WGS sequence"/>
</dbReference>
<organism evidence="4 5">
    <name type="scientific">Massarina eburnea CBS 473.64</name>
    <dbReference type="NCBI Taxonomy" id="1395130"/>
    <lineage>
        <taxon>Eukaryota</taxon>
        <taxon>Fungi</taxon>
        <taxon>Dikarya</taxon>
        <taxon>Ascomycota</taxon>
        <taxon>Pezizomycotina</taxon>
        <taxon>Dothideomycetes</taxon>
        <taxon>Pleosporomycetidae</taxon>
        <taxon>Pleosporales</taxon>
        <taxon>Massarineae</taxon>
        <taxon>Massarinaceae</taxon>
        <taxon>Massarina</taxon>
    </lineage>
</organism>
<evidence type="ECO:0000259" key="3">
    <source>
        <dbReference type="Pfam" id="PF20684"/>
    </source>
</evidence>
<keyword evidence="2" id="KW-1133">Transmembrane helix</keyword>
<sequence>MYDGVVETIERRRTASMGDRGNVLNIVSWLLLVWSMCTLVARFCMKLSIKDKSKRFGWDDLLILFAAIFSIGHTIATSIESFQVLGQERKDLDANQLTIYQKAEYVSCMLYIANMGCARMSLCALIKKVLPGRIPRSTACVFIWFTLLWTASGVLVVTFHCSLPHPWKFLGNSKCIDIVKWVNYVCITNIVVEVLLVMIPLIVWNLRTSAGKRLSVSLLFLTRLSIVAAVSAQLYFFNQGHFAASEYWRTVLCIQVAQNLSIITACLPCLHPFIINVLGGAVQTEKIRYHYPKTCFIWRFWDKFGCGTTASGKDYDPMSSQSSGVPMREKNDKKEASEYCRPLATYGLDRLSAHLNSQHFNRSPLVVSDPESPPPQDVFMAPVQIPSYSRPTTPHSWAPSQTRNAASHSRSNSRKASKSRVHPRRPSDAPEIPQTLSDVGVLPLIDWDTDSSDRGSGQSNVSRRPNSEYVFHRSKVISVPEESYLREGQEEYYKKYYPPLPSPRTPKKPPRNF</sequence>
<feature type="transmembrane region" description="Helical" evidence="2">
    <location>
        <begin position="181"/>
        <end position="204"/>
    </location>
</feature>
<dbReference type="EMBL" id="MU006805">
    <property type="protein sequence ID" value="KAF2635635.1"/>
    <property type="molecule type" value="Genomic_DNA"/>
</dbReference>
<dbReference type="OrthoDB" id="3918601at2759"/>
<feature type="region of interest" description="Disordered" evidence="1">
    <location>
        <begin position="389"/>
        <end position="468"/>
    </location>
</feature>
<keyword evidence="2" id="KW-0472">Membrane</keyword>
<dbReference type="AlphaFoldDB" id="A0A6A6RKC2"/>
<feature type="transmembrane region" description="Helical" evidence="2">
    <location>
        <begin position="26"/>
        <end position="49"/>
    </location>
</feature>
<evidence type="ECO:0000313" key="4">
    <source>
        <dbReference type="EMBL" id="KAF2635635.1"/>
    </source>
</evidence>
<keyword evidence="5" id="KW-1185">Reference proteome</keyword>
<dbReference type="PANTHER" id="PTHR38794">
    <property type="entry name" value="INTEGRAL MEMBRANE PROTEIN"/>
    <property type="match status" value="1"/>
</dbReference>
<feature type="region of interest" description="Disordered" evidence="1">
    <location>
        <begin position="315"/>
        <end position="334"/>
    </location>
</feature>
<name>A0A6A6RKC2_9PLEO</name>
<feature type="transmembrane region" description="Helical" evidence="2">
    <location>
        <begin position="216"/>
        <end position="237"/>
    </location>
</feature>
<gene>
    <name evidence="4" type="ORF">P280DRAFT_553688</name>
</gene>
<evidence type="ECO:0000256" key="2">
    <source>
        <dbReference type="SAM" id="Phobius"/>
    </source>
</evidence>
<accession>A0A6A6RKC2</accession>
<feature type="compositionally biased region" description="Basic residues" evidence="1">
    <location>
        <begin position="411"/>
        <end position="424"/>
    </location>
</feature>
<proteinExistence type="predicted"/>
<dbReference type="PANTHER" id="PTHR38794:SF1">
    <property type="entry name" value="INTEGRAL MEMBRANE PROTEIN"/>
    <property type="match status" value="1"/>
</dbReference>
<dbReference type="InterPro" id="IPR049326">
    <property type="entry name" value="Rhodopsin_dom_fungi"/>
</dbReference>
<keyword evidence="2" id="KW-0812">Transmembrane</keyword>
<feature type="domain" description="Rhodopsin" evidence="3">
    <location>
        <begin position="42"/>
        <end position="274"/>
    </location>
</feature>
<evidence type="ECO:0000256" key="1">
    <source>
        <dbReference type="SAM" id="MobiDB-lite"/>
    </source>
</evidence>
<reference evidence="4" key="1">
    <citation type="journal article" date="2020" name="Stud. Mycol.">
        <title>101 Dothideomycetes genomes: a test case for predicting lifestyles and emergence of pathogens.</title>
        <authorList>
            <person name="Haridas S."/>
            <person name="Albert R."/>
            <person name="Binder M."/>
            <person name="Bloem J."/>
            <person name="Labutti K."/>
            <person name="Salamov A."/>
            <person name="Andreopoulos B."/>
            <person name="Baker S."/>
            <person name="Barry K."/>
            <person name="Bills G."/>
            <person name="Bluhm B."/>
            <person name="Cannon C."/>
            <person name="Castanera R."/>
            <person name="Culley D."/>
            <person name="Daum C."/>
            <person name="Ezra D."/>
            <person name="Gonzalez J."/>
            <person name="Henrissat B."/>
            <person name="Kuo A."/>
            <person name="Liang C."/>
            <person name="Lipzen A."/>
            <person name="Lutzoni F."/>
            <person name="Magnuson J."/>
            <person name="Mondo S."/>
            <person name="Nolan M."/>
            <person name="Ohm R."/>
            <person name="Pangilinan J."/>
            <person name="Park H.-J."/>
            <person name="Ramirez L."/>
            <person name="Alfaro M."/>
            <person name="Sun H."/>
            <person name="Tritt A."/>
            <person name="Yoshinaga Y."/>
            <person name="Zwiers L.-H."/>
            <person name="Turgeon B."/>
            <person name="Goodwin S."/>
            <person name="Spatafora J."/>
            <person name="Crous P."/>
            <person name="Grigoriev I."/>
        </authorList>
    </citation>
    <scope>NUCLEOTIDE SEQUENCE</scope>
    <source>
        <strain evidence="4">CBS 473.64</strain>
    </source>
</reference>
<feature type="transmembrane region" description="Helical" evidence="2">
    <location>
        <begin position="138"/>
        <end position="161"/>
    </location>
</feature>
<feature type="transmembrane region" description="Helical" evidence="2">
    <location>
        <begin position="61"/>
        <end position="85"/>
    </location>
</feature>
<protein>
    <recommendedName>
        <fullName evidence="3">Rhodopsin domain-containing protein</fullName>
    </recommendedName>
</protein>
<feature type="compositionally biased region" description="Polar residues" evidence="1">
    <location>
        <begin position="454"/>
        <end position="464"/>
    </location>
</feature>
<feature type="compositionally biased region" description="Polar residues" evidence="1">
    <location>
        <begin position="389"/>
        <end position="402"/>
    </location>
</feature>